<dbReference type="InterPro" id="IPR036812">
    <property type="entry name" value="NAD(P)_OxRdtase_dom_sf"/>
</dbReference>
<evidence type="ECO:0000313" key="3">
    <source>
        <dbReference type="Proteomes" id="UP000037442"/>
    </source>
</evidence>
<protein>
    <recommendedName>
        <fullName evidence="1">NADP-dependent oxidoreductase domain-containing protein</fullName>
    </recommendedName>
</protein>
<dbReference type="AlphaFoldDB" id="A0A0L7N3K7"/>
<dbReference type="GO" id="GO:0016491">
    <property type="term" value="F:oxidoreductase activity"/>
    <property type="evidence" value="ECO:0007669"/>
    <property type="project" value="InterPro"/>
</dbReference>
<accession>A0A0L7N3K7</accession>
<dbReference type="EMBL" id="JNVD01000008">
    <property type="protein sequence ID" value="KOC28423.1"/>
    <property type="molecule type" value="Genomic_DNA"/>
</dbReference>
<dbReference type="Proteomes" id="UP000037442">
    <property type="component" value="Unassembled WGS sequence"/>
</dbReference>
<comment type="caution">
    <text evidence="2">The sequence shown here is derived from an EMBL/GenBank/DDBJ whole genome shotgun (WGS) entry which is preliminary data.</text>
</comment>
<organism evidence="2 3">
    <name type="scientific">Comamonas testosteroni</name>
    <name type="common">Pseudomonas testosteroni</name>
    <dbReference type="NCBI Taxonomy" id="285"/>
    <lineage>
        <taxon>Bacteria</taxon>
        <taxon>Pseudomonadati</taxon>
        <taxon>Pseudomonadota</taxon>
        <taxon>Betaproteobacteria</taxon>
        <taxon>Burkholderiales</taxon>
        <taxon>Comamonadaceae</taxon>
        <taxon>Comamonas</taxon>
    </lineage>
</organism>
<dbReference type="SUPFAM" id="SSF51430">
    <property type="entry name" value="NAD(P)-linked oxidoreductase"/>
    <property type="match status" value="1"/>
</dbReference>
<feature type="domain" description="NADP-dependent oxidoreductase" evidence="1">
    <location>
        <begin position="19"/>
        <end position="271"/>
    </location>
</feature>
<name>A0A0L7N3K7_COMTE</name>
<reference evidence="3" key="1">
    <citation type="submission" date="2014-06" db="EMBL/GenBank/DDBJ databases">
        <title>Draft genome sequence of C. testosteroni WDL7.</title>
        <authorList>
            <person name="Wu Y."/>
            <person name="Seshan H."/>
            <person name="Arumugam K."/>
        </authorList>
    </citation>
    <scope>NUCLEOTIDE SEQUENCE [LARGE SCALE GENOMIC DNA]</scope>
    <source>
        <strain evidence="3">WDL7</strain>
    </source>
</reference>
<dbReference type="CDD" id="cd19138">
    <property type="entry name" value="AKR_YeaE"/>
    <property type="match status" value="1"/>
</dbReference>
<dbReference type="PANTHER" id="PTHR43638:SF3">
    <property type="entry name" value="ALDEHYDE REDUCTASE"/>
    <property type="match status" value="1"/>
</dbReference>
<dbReference type="Gene3D" id="3.20.20.100">
    <property type="entry name" value="NADP-dependent oxidoreductase domain"/>
    <property type="match status" value="1"/>
</dbReference>
<evidence type="ECO:0000259" key="1">
    <source>
        <dbReference type="Pfam" id="PF00248"/>
    </source>
</evidence>
<dbReference type="PRINTS" id="PR00069">
    <property type="entry name" value="ALDKETRDTASE"/>
</dbReference>
<sequence length="284" mass="31370">MEIGHMHSAISFLQGHANLGMGSWYLGQGRRSWDVEKAALLTGLQLGLSVIDTAEMYGDGLSEELIGEVLRDWTPSRPRPFLVSKVLPVHASRKGVTRAFEASAYKLGVDCIDLYLLHWRGNTPLAETVAAFEDLKTQGRIRHWGVSNFDTDDMQELWQVPGGRNCVVNQVLYNVFSRGIEYDLLPWCQKNGVAVMAYCPLGHGELVEQSLLAEIGDRHGVSASVVALAWALRSGRVLAIPESGSEDHIRDNARSLQFRLGAEELALIDAVSPPPRFKLPLDIL</sequence>
<dbReference type="InterPro" id="IPR020471">
    <property type="entry name" value="AKR"/>
</dbReference>
<proteinExistence type="predicted"/>
<dbReference type="Pfam" id="PF00248">
    <property type="entry name" value="Aldo_ket_red"/>
    <property type="match status" value="1"/>
</dbReference>
<dbReference type="PANTHER" id="PTHR43638">
    <property type="entry name" value="OXIDOREDUCTASE, ALDO/KETO REDUCTASE FAMILY PROTEIN"/>
    <property type="match status" value="1"/>
</dbReference>
<gene>
    <name evidence="2" type="ORF">GL58_24725</name>
</gene>
<dbReference type="PATRIC" id="fig|285.49.peg.5134"/>
<dbReference type="InterPro" id="IPR023210">
    <property type="entry name" value="NADP_OxRdtase_dom"/>
</dbReference>
<evidence type="ECO:0000313" key="2">
    <source>
        <dbReference type="EMBL" id="KOC28423.1"/>
    </source>
</evidence>